<keyword evidence="5 8" id="KW-0812">Transmembrane</keyword>
<reference evidence="11" key="1">
    <citation type="submission" date="2017-09" db="EMBL/GenBank/DDBJ databases">
        <title>Depth-based differentiation of microbial function through sediment-hosted aquifers and enrichment of novel symbionts in the deep terrestrial subsurface.</title>
        <authorList>
            <person name="Probst A.J."/>
            <person name="Ladd B."/>
            <person name="Jarett J.K."/>
            <person name="Geller-Mcgrath D.E."/>
            <person name="Sieber C.M.K."/>
            <person name="Emerson J.B."/>
            <person name="Anantharaman K."/>
            <person name="Thomas B.C."/>
            <person name="Malmstrom R."/>
            <person name="Stieglmeier M."/>
            <person name="Klingl A."/>
            <person name="Woyke T."/>
            <person name="Ryan C.M."/>
            <person name="Banfield J.F."/>
        </authorList>
    </citation>
    <scope>NUCLEOTIDE SEQUENCE [LARGE SCALE GENOMIC DNA]</scope>
</reference>
<keyword evidence="3" id="KW-0328">Glycosyltransferase</keyword>
<feature type="transmembrane region" description="Helical" evidence="8">
    <location>
        <begin position="205"/>
        <end position="224"/>
    </location>
</feature>
<dbReference type="PANTHER" id="PTHR33908:SF11">
    <property type="entry name" value="MEMBRANE PROTEIN"/>
    <property type="match status" value="1"/>
</dbReference>
<dbReference type="InterPro" id="IPR038731">
    <property type="entry name" value="RgtA/B/C-like"/>
</dbReference>
<proteinExistence type="predicted"/>
<dbReference type="GO" id="GO:0005886">
    <property type="term" value="C:plasma membrane"/>
    <property type="evidence" value="ECO:0007669"/>
    <property type="project" value="UniProtKB-SubCell"/>
</dbReference>
<evidence type="ECO:0000256" key="1">
    <source>
        <dbReference type="ARBA" id="ARBA00004651"/>
    </source>
</evidence>
<feature type="transmembrane region" description="Helical" evidence="8">
    <location>
        <begin position="350"/>
        <end position="372"/>
    </location>
</feature>
<dbReference type="Pfam" id="PF13231">
    <property type="entry name" value="PMT_2"/>
    <property type="match status" value="1"/>
</dbReference>
<keyword evidence="2" id="KW-1003">Cell membrane</keyword>
<dbReference type="PANTHER" id="PTHR33908">
    <property type="entry name" value="MANNOSYLTRANSFERASE YKCB-RELATED"/>
    <property type="match status" value="1"/>
</dbReference>
<feature type="transmembrane region" description="Helical" evidence="8">
    <location>
        <begin position="175"/>
        <end position="193"/>
    </location>
</feature>
<feature type="transmembrane region" description="Helical" evidence="8">
    <location>
        <begin position="106"/>
        <end position="124"/>
    </location>
</feature>
<feature type="transmembrane region" description="Helical" evidence="8">
    <location>
        <begin position="267"/>
        <end position="287"/>
    </location>
</feature>
<sequence>MSKQVARVLVMASIIVGLGVRTYQLGARSLWFDEAFSWRLTQFPVREMFQRAAADVHPPLYYVLLRGWGEVFGDSITALRSFSVVAGGITIYAAYLVGAASFRSRAAGAVSAALVAVTAFQIQYAWEARMYTLGTAIVLFASWALLHAVRRERIGWWILYALLVAAGIYTHYYVLFTVAGQVLFILGFIIFRTRGRIGEILQWPLVWYAAGAGALAAVMFLPWLPTFLVQRAQVQASYWIPPIGGWSIPDTFYRFYWPTTGIPLHHGVGWIVLAALPLSLTVLLWLILTRVRPRDGAGLMLLSGLVPFFAAIALSLFTARSIYQDRFFVFAQLFILIGWAGLLTKLPRRWLRITAPVILISLLATTSLRYWLELDIPRHPGAHAAVRYLFTERQGEEPIAVSSPFVYFAVLQYAEHDFNSTAPRLYSESGELAHFAGGPILIAEDTLGPELFATSSAALWIVDTTGFGGQPLTPPPPWRPEDTASYPEVFPYQGEVSVTKYVKK</sequence>
<feature type="transmembrane region" description="Helical" evidence="8">
    <location>
        <begin position="299"/>
        <end position="320"/>
    </location>
</feature>
<protein>
    <recommendedName>
        <fullName evidence="9">Glycosyltransferase RgtA/B/C/D-like domain-containing protein</fullName>
    </recommendedName>
</protein>
<evidence type="ECO:0000256" key="6">
    <source>
        <dbReference type="ARBA" id="ARBA00022989"/>
    </source>
</evidence>
<evidence type="ECO:0000256" key="4">
    <source>
        <dbReference type="ARBA" id="ARBA00022679"/>
    </source>
</evidence>
<keyword evidence="7 8" id="KW-0472">Membrane</keyword>
<accession>A0A2M6WYJ8</accession>
<dbReference type="AlphaFoldDB" id="A0A2M6WYJ8"/>
<dbReference type="GO" id="GO:0016763">
    <property type="term" value="F:pentosyltransferase activity"/>
    <property type="evidence" value="ECO:0007669"/>
    <property type="project" value="TreeGrafter"/>
</dbReference>
<feature type="transmembrane region" description="Helical" evidence="8">
    <location>
        <begin position="78"/>
        <end position="99"/>
    </location>
</feature>
<gene>
    <name evidence="10" type="ORF">COT71_04095</name>
</gene>
<dbReference type="GO" id="GO:0009103">
    <property type="term" value="P:lipopolysaccharide biosynthetic process"/>
    <property type="evidence" value="ECO:0007669"/>
    <property type="project" value="UniProtKB-ARBA"/>
</dbReference>
<comment type="caution">
    <text evidence="10">The sequence shown here is derived from an EMBL/GenBank/DDBJ whole genome shotgun (WGS) entry which is preliminary data.</text>
</comment>
<name>A0A2M6WYJ8_9BACT</name>
<evidence type="ECO:0000256" key="7">
    <source>
        <dbReference type="ARBA" id="ARBA00023136"/>
    </source>
</evidence>
<evidence type="ECO:0000256" key="5">
    <source>
        <dbReference type="ARBA" id="ARBA00022692"/>
    </source>
</evidence>
<dbReference type="InterPro" id="IPR050297">
    <property type="entry name" value="LipidA_mod_glycosyltrf_83"/>
</dbReference>
<dbReference type="EMBL" id="PEZP01000043">
    <property type="protein sequence ID" value="PIT97849.1"/>
    <property type="molecule type" value="Genomic_DNA"/>
</dbReference>
<feature type="transmembrane region" description="Helical" evidence="8">
    <location>
        <begin position="130"/>
        <end position="149"/>
    </location>
</feature>
<feature type="transmembrane region" description="Helical" evidence="8">
    <location>
        <begin position="326"/>
        <end position="343"/>
    </location>
</feature>
<evidence type="ECO:0000256" key="2">
    <source>
        <dbReference type="ARBA" id="ARBA00022475"/>
    </source>
</evidence>
<keyword evidence="6 8" id="KW-1133">Transmembrane helix</keyword>
<dbReference type="Proteomes" id="UP000230731">
    <property type="component" value="Unassembled WGS sequence"/>
</dbReference>
<evidence type="ECO:0000256" key="3">
    <source>
        <dbReference type="ARBA" id="ARBA00022676"/>
    </source>
</evidence>
<evidence type="ECO:0000313" key="10">
    <source>
        <dbReference type="EMBL" id="PIT97849.1"/>
    </source>
</evidence>
<keyword evidence="4" id="KW-0808">Transferase</keyword>
<feature type="domain" description="Glycosyltransferase RgtA/B/C/D-like" evidence="9">
    <location>
        <begin position="57"/>
        <end position="223"/>
    </location>
</feature>
<evidence type="ECO:0000313" key="11">
    <source>
        <dbReference type="Proteomes" id="UP000230731"/>
    </source>
</evidence>
<organism evidence="10 11">
    <name type="scientific">Candidatus Andersenbacteria bacterium CG10_big_fil_rev_8_21_14_0_10_54_11</name>
    <dbReference type="NCBI Taxonomy" id="1974485"/>
    <lineage>
        <taxon>Bacteria</taxon>
        <taxon>Candidatus Anderseniibacteriota</taxon>
    </lineage>
</organism>
<comment type="subcellular location">
    <subcellularLocation>
        <location evidence="1">Cell membrane</location>
        <topology evidence="1">Multi-pass membrane protein</topology>
    </subcellularLocation>
</comment>
<feature type="transmembrane region" description="Helical" evidence="8">
    <location>
        <begin position="154"/>
        <end position="169"/>
    </location>
</feature>
<evidence type="ECO:0000259" key="9">
    <source>
        <dbReference type="Pfam" id="PF13231"/>
    </source>
</evidence>
<evidence type="ECO:0000256" key="8">
    <source>
        <dbReference type="SAM" id="Phobius"/>
    </source>
</evidence>